<dbReference type="STRING" id="197479.BFW38_05820"/>
<organism evidence="3 4">
    <name type="scientific">Terasakiispira papahanaumokuakeensis</name>
    <dbReference type="NCBI Taxonomy" id="197479"/>
    <lineage>
        <taxon>Bacteria</taxon>
        <taxon>Pseudomonadati</taxon>
        <taxon>Pseudomonadota</taxon>
        <taxon>Gammaproteobacteria</taxon>
        <taxon>Oceanospirillales</taxon>
        <taxon>Terasakiispira</taxon>
    </lineage>
</organism>
<keyword evidence="1" id="KW-0812">Transmembrane</keyword>
<evidence type="ECO:0000256" key="1">
    <source>
        <dbReference type="SAM" id="Phobius"/>
    </source>
</evidence>
<dbReference type="NCBIfam" id="NF041559">
    <property type="entry name" value="BTH_I2691_fam"/>
    <property type="match status" value="1"/>
</dbReference>
<accession>A0A1E2V8F2</accession>
<dbReference type="EMBL" id="MDTQ01000001">
    <property type="protein sequence ID" value="ODC03132.1"/>
    <property type="molecule type" value="Genomic_DNA"/>
</dbReference>
<dbReference type="RefSeq" id="WP_068997529.1">
    <property type="nucleotide sequence ID" value="NZ_MDTQ01000001.1"/>
</dbReference>
<evidence type="ECO:0000313" key="3">
    <source>
        <dbReference type="EMBL" id="ODC03132.1"/>
    </source>
</evidence>
<protein>
    <recommendedName>
        <fullName evidence="2">Toxin VasX N-terminal region domain-containing protein</fullName>
    </recommendedName>
</protein>
<reference evidence="3 4" key="1">
    <citation type="submission" date="2016-08" db="EMBL/GenBank/DDBJ databases">
        <authorList>
            <person name="Seilhamer J.J."/>
        </authorList>
    </citation>
    <scope>NUCLEOTIDE SEQUENCE [LARGE SCALE GENOMIC DNA]</scope>
    <source>
        <strain evidence="3 4">PH27A</strain>
    </source>
</reference>
<sequence length="1115" mass="124930">MGIVENRQQLQSYREETTCAGLEAGECKFCQRMGLPILPVRYAVCERTSDNQALPELSDGEIEAFTSLKLDQSMQNGQIQSKEIPESAREYFSDIKGNQTTKYILRQVRQGYFYVFDQDNPDGMRWYGYAITSDGKFYQFPVLYPPAPGEKEFSCNDKSTDALNAAYITIPTAEKSGKVYFAYTEHPWPIEHIRRIGGDQAWRDQNMQSIDIPSWVSGDPCDHAFPINELPDRVGEYSDGRLGIRKHFWSCGSQLEDYEGRAEDLIHNMNQKLVMAPERFKDKALILAVKDEAGIINELNAYRQQPMQRLEDYLSRGDNRRKMFCLNAINALSDNFKHATYETQQQVLSPEVSRREEQIERLEDAKIQAAESFDQDIARARAENDDDQVQWILERKRKHLAWLDQQIDNLKIGVTNVNREIQRSAEVKAQDIIEELNEDHYNKAALEAFKAEYEAVLDRSQAVLQCLDDDYALWVQTHLSDLISRYSTEDYMTGLGLSGLITACLKGGGLDQSSVSLWLNYAKDIKNPDSPLTRALFLNQEALYSAAVSAVSALDGHFFNAADVQPWANQYISCQSQLDHVELEKAINRYQGIFSELLLIAKSSIAGLAIQEIKNSQVAGTQEALYTLFAYYQIIEMGDPSTNQDHPSPALVPIRVTLRVDELQQWLKYISVMTEARASYRKTHDGEALKFPDGQGGNFAPPIAENSELIEVVIPVDPDDVSNVSSALQQATQSEVKNRNEALAKNRQDVVLKLMDGATTTKAIAHGFVLVSTLKALISNKDKLGESDIWWKITGDSINLVKAIVDARESLTTVYAHYTGNNSVLNSIAPNTKWGMFSRVVGRVANIFALLDGFQKLSQVVRNARLGLPYTAQLVSGSLMIIGPIVAILVGSFVGAVVGVLIALVGLILGAIFTSLVPPAVIMWLNRSYFRNEGVGDLLPFDNLEEEKNSLEMVFKGITVEFVVGYTTVNSAGYNDTAIQYYAESRAGIGAMPLQEAAWDIDIKIKFPDFENGHFFVGLRASDRDDIFNIFIKKGEGEDKYSIVDDISRGEFNENGVVSNLNGDYEIVDESSGRALKVNVCPSMYEFSKPFRLDVKFISNSLGVGENNVEDFFEV</sequence>
<evidence type="ECO:0000313" key="4">
    <source>
        <dbReference type="Proteomes" id="UP000094291"/>
    </source>
</evidence>
<keyword evidence="1" id="KW-1133">Transmembrane helix</keyword>
<name>A0A1E2V8F2_9GAMM</name>
<dbReference type="Proteomes" id="UP000094291">
    <property type="component" value="Unassembled WGS sequence"/>
</dbReference>
<dbReference type="OrthoDB" id="6178961at2"/>
<dbReference type="InterPro" id="IPR048126">
    <property type="entry name" value="Toxin_VasX"/>
</dbReference>
<feature type="domain" description="Toxin VasX N-terminal region" evidence="2">
    <location>
        <begin position="27"/>
        <end position="216"/>
    </location>
</feature>
<dbReference type="CDD" id="cd20707">
    <property type="entry name" value="MIX_III"/>
    <property type="match status" value="1"/>
</dbReference>
<dbReference type="AlphaFoldDB" id="A0A1E2V8F2"/>
<keyword evidence="4" id="KW-1185">Reference proteome</keyword>
<dbReference type="InterPro" id="IPR046864">
    <property type="entry name" value="VasX_N"/>
</dbReference>
<feature type="transmembrane region" description="Helical" evidence="1">
    <location>
        <begin position="874"/>
        <end position="894"/>
    </location>
</feature>
<feature type="transmembrane region" description="Helical" evidence="1">
    <location>
        <begin position="900"/>
        <end position="925"/>
    </location>
</feature>
<evidence type="ECO:0000259" key="2">
    <source>
        <dbReference type="Pfam" id="PF20249"/>
    </source>
</evidence>
<keyword evidence="1" id="KW-0472">Membrane</keyword>
<gene>
    <name evidence="3" type="ORF">BFW38_05820</name>
</gene>
<dbReference type="Pfam" id="PF20249">
    <property type="entry name" value="VasX_N"/>
    <property type="match status" value="1"/>
</dbReference>
<comment type="caution">
    <text evidence="3">The sequence shown here is derived from an EMBL/GenBank/DDBJ whole genome shotgun (WGS) entry which is preliminary data.</text>
</comment>
<proteinExistence type="predicted"/>